<dbReference type="GO" id="GO:0030170">
    <property type="term" value="F:pyridoxal phosphate binding"/>
    <property type="evidence" value="ECO:0007669"/>
    <property type="project" value="InterPro"/>
</dbReference>
<evidence type="ECO:0000313" key="6">
    <source>
        <dbReference type="EMBL" id="AXF86377.1"/>
    </source>
</evidence>
<evidence type="ECO:0000256" key="4">
    <source>
        <dbReference type="ARBA" id="ARBA00022898"/>
    </source>
</evidence>
<dbReference type="Proteomes" id="UP000252182">
    <property type="component" value="Chromosome"/>
</dbReference>
<dbReference type="InterPro" id="IPR050859">
    <property type="entry name" value="Class-I_PLP-dep_aminotransf"/>
</dbReference>
<dbReference type="SUPFAM" id="SSF53383">
    <property type="entry name" value="PLP-dependent transferases"/>
    <property type="match status" value="1"/>
</dbReference>
<keyword evidence="4" id="KW-0663">Pyridoxal phosphate</keyword>
<accession>A0A345DDD9</accession>
<protein>
    <submittedName>
        <fullName evidence="6">2-aminoadipate transaminase</fullName>
        <ecNumber evidence="6">2.6.1.39</ecNumber>
    </submittedName>
</protein>
<dbReference type="Gene3D" id="3.90.1150.10">
    <property type="entry name" value="Aspartate Aminotransferase, domain 1"/>
    <property type="match status" value="1"/>
</dbReference>
<dbReference type="Pfam" id="PF00155">
    <property type="entry name" value="Aminotran_1_2"/>
    <property type="match status" value="1"/>
</dbReference>
<dbReference type="KEGG" id="hyf:DTO96_102131"/>
<keyword evidence="7" id="KW-1185">Reference proteome</keyword>
<name>A0A345DDD9_9BURK</name>
<dbReference type="EC" id="2.6.1.39" evidence="6"/>
<dbReference type="AlphaFoldDB" id="A0A345DDD9"/>
<dbReference type="InterPro" id="IPR004839">
    <property type="entry name" value="Aminotransferase_I/II_large"/>
</dbReference>
<dbReference type="InterPro" id="IPR015424">
    <property type="entry name" value="PyrdxlP-dep_Trfase"/>
</dbReference>
<evidence type="ECO:0000256" key="3">
    <source>
        <dbReference type="ARBA" id="ARBA00022679"/>
    </source>
</evidence>
<dbReference type="Gene3D" id="3.40.640.10">
    <property type="entry name" value="Type I PLP-dependent aspartate aminotransferase-like (Major domain)"/>
    <property type="match status" value="1"/>
</dbReference>
<evidence type="ECO:0000259" key="5">
    <source>
        <dbReference type="Pfam" id="PF00155"/>
    </source>
</evidence>
<evidence type="ECO:0000313" key="7">
    <source>
        <dbReference type="Proteomes" id="UP000252182"/>
    </source>
</evidence>
<proteinExistence type="predicted"/>
<sequence length="449" mass="49923">MYQVGINTAYKALQTLEDLGVIFAEQKSGYVVCHPKASTHSNAGTFSFSHDKELTQRATIIRRWAENSKQAKVRMDLATGEPELYPTRELQAASYKVIRSNPSVLTKYALGAGLFELRKKIASRYNKLGCQLKAEDILMTNGATHALTLALQATTTSGDWVLVESPTYFGFLQILESLKLNVVSIAIDPNHGLEHEHLVSVIEQSMSENIVIKACLLQANFQNPTGCSIKPSERSKILETFYQNQIVVVEDDTFGELPHDSPHDLMDCRPPPLKAKDTHNNVILCSSLSKLISPGLRIGFINGAAVHEQIKTLHHATSIGCTELTQRIISQIYPRKFNTTLGQLREYYKDCSNVVRALILKHFPSGTSVTLFKGGYLLWVTLPEDIDTNRLFDRALAEHGISFAPGSIFSLKQTHQHALRINCSSFGKAFNETDIEHLGALAHSFQESK</sequence>
<evidence type="ECO:0000256" key="1">
    <source>
        <dbReference type="ARBA" id="ARBA00001933"/>
    </source>
</evidence>
<dbReference type="PANTHER" id="PTHR42790:SF9">
    <property type="entry name" value="GNTR FAMILY REGULATORY PROTEIN"/>
    <property type="match status" value="1"/>
</dbReference>
<keyword evidence="2 6" id="KW-0032">Aminotransferase</keyword>
<organism evidence="6 7">
    <name type="scientific">Ephemeroptericola cinctiostellae</name>
    <dbReference type="NCBI Taxonomy" id="2268024"/>
    <lineage>
        <taxon>Bacteria</taxon>
        <taxon>Pseudomonadati</taxon>
        <taxon>Pseudomonadota</taxon>
        <taxon>Betaproteobacteria</taxon>
        <taxon>Burkholderiales</taxon>
        <taxon>Burkholderiaceae</taxon>
        <taxon>Ephemeroptericola</taxon>
    </lineage>
</organism>
<gene>
    <name evidence="6" type="primary">lysN_2</name>
    <name evidence="6" type="ORF">DTO96_102131</name>
</gene>
<dbReference type="GO" id="GO:0047536">
    <property type="term" value="F:2-aminoadipate transaminase activity"/>
    <property type="evidence" value="ECO:0007669"/>
    <property type="project" value="UniProtKB-EC"/>
</dbReference>
<evidence type="ECO:0000256" key="2">
    <source>
        <dbReference type="ARBA" id="ARBA00022576"/>
    </source>
</evidence>
<dbReference type="CDD" id="cd00609">
    <property type="entry name" value="AAT_like"/>
    <property type="match status" value="1"/>
</dbReference>
<dbReference type="InterPro" id="IPR015421">
    <property type="entry name" value="PyrdxlP-dep_Trfase_major"/>
</dbReference>
<reference evidence="7" key="1">
    <citation type="submission" date="2018-07" db="EMBL/GenBank/DDBJ databases">
        <authorList>
            <person name="Kim H."/>
        </authorList>
    </citation>
    <scope>NUCLEOTIDE SEQUENCE [LARGE SCALE GENOMIC DNA]</scope>
    <source>
        <strain evidence="7">F02</strain>
    </source>
</reference>
<feature type="domain" description="Aminotransferase class I/classII large" evidence="5">
    <location>
        <begin position="75"/>
        <end position="423"/>
    </location>
</feature>
<comment type="cofactor">
    <cofactor evidence="1">
        <name>pyridoxal 5'-phosphate</name>
        <dbReference type="ChEBI" id="CHEBI:597326"/>
    </cofactor>
</comment>
<dbReference type="InterPro" id="IPR015422">
    <property type="entry name" value="PyrdxlP-dep_Trfase_small"/>
</dbReference>
<dbReference type="EMBL" id="CP031124">
    <property type="protein sequence ID" value="AXF86377.1"/>
    <property type="molecule type" value="Genomic_DNA"/>
</dbReference>
<dbReference type="PANTHER" id="PTHR42790">
    <property type="entry name" value="AMINOTRANSFERASE"/>
    <property type="match status" value="1"/>
</dbReference>
<keyword evidence="3 6" id="KW-0808">Transferase</keyword>
<dbReference type="GO" id="GO:1901605">
    <property type="term" value="P:alpha-amino acid metabolic process"/>
    <property type="evidence" value="ECO:0007669"/>
    <property type="project" value="TreeGrafter"/>
</dbReference>